<organism evidence="1">
    <name type="scientific">Anguilla anguilla</name>
    <name type="common">European freshwater eel</name>
    <name type="synonym">Muraena anguilla</name>
    <dbReference type="NCBI Taxonomy" id="7936"/>
    <lineage>
        <taxon>Eukaryota</taxon>
        <taxon>Metazoa</taxon>
        <taxon>Chordata</taxon>
        <taxon>Craniata</taxon>
        <taxon>Vertebrata</taxon>
        <taxon>Euteleostomi</taxon>
        <taxon>Actinopterygii</taxon>
        <taxon>Neopterygii</taxon>
        <taxon>Teleostei</taxon>
        <taxon>Anguilliformes</taxon>
        <taxon>Anguillidae</taxon>
        <taxon>Anguilla</taxon>
    </lineage>
</organism>
<reference evidence="1" key="1">
    <citation type="submission" date="2014-11" db="EMBL/GenBank/DDBJ databases">
        <authorList>
            <person name="Amaro Gonzalez C."/>
        </authorList>
    </citation>
    <scope>NUCLEOTIDE SEQUENCE</scope>
</reference>
<dbReference type="AlphaFoldDB" id="A0A0E9S6B5"/>
<evidence type="ECO:0000313" key="1">
    <source>
        <dbReference type="EMBL" id="JAH36959.1"/>
    </source>
</evidence>
<accession>A0A0E9S6B5</accession>
<dbReference type="EMBL" id="GBXM01071618">
    <property type="protein sequence ID" value="JAH36959.1"/>
    <property type="molecule type" value="Transcribed_RNA"/>
</dbReference>
<name>A0A0E9S6B5_ANGAN</name>
<reference evidence="1" key="2">
    <citation type="journal article" date="2015" name="Fish Shellfish Immunol.">
        <title>Early steps in the European eel (Anguilla anguilla)-Vibrio vulnificus interaction in the gills: Role of the RtxA13 toxin.</title>
        <authorList>
            <person name="Callol A."/>
            <person name="Pajuelo D."/>
            <person name="Ebbesson L."/>
            <person name="Teles M."/>
            <person name="MacKenzie S."/>
            <person name="Amaro C."/>
        </authorList>
    </citation>
    <scope>NUCLEOTIDE SEQUENCE</scope>
</reference>
<protein>
    <submittedName>
        <fullName evidence="1">Uncharacterized protein</fullName>
    </submittedName>
</protein>
<proteinExistence type="predicted"/>
<sequence length="41" mass="4998">MTLLITLIKHRFQIILQIISQQKRPSRIHVRLFFIHIAFRA</sequence>